<gene>
    <name evidence="10" type="ORF">PBIL07802_LOCUS29462</name>
    <name evidence="11" type="ORF">PBIL07802_LOCUS29465</name>
</gene>
<accession>A0A7S3LVQ8</accession>
<feature type="region of interest" description="Disordered" evidence="8">
    <location>
        <begin position="468"/>
        <end position="508"/>
    </location>
</feature>
<dbReference type="GO" id="GO:0005524">
    <property type="term" value="F:ATP binding"/>
    <property type="evidence" value="ECO:0007669"/>
    <property type="project" value="UniProtKB-UniRule"/>
</dbReference>
<name>A0A7S3LVQ8_9EUKA</name>
<dbReference type="InterPro" id="IPR027640">
    <property type="entry name" value="Kinesin-like_fam"/>
</dbReference>
<evidence type="ECO:0000259" key="9">
    <source>
        <dbReference type="PROSITE" id="PS50067"/>
    </source>
</evidence>
<dbReference type="PANTHER" id="PTHR47968">
    <property type="entry name" value="CENTROMERE PROTEIN E"/>
    <property type="match status" value="1"/>
</dbReference>
<dbReference type="PANTHER" id="PTHR47968:SF75">
    <property type="entry name" value="CENTROMERE-ASSOCIATED PROTEIN E"/>
    <property type="match status" value="1"/>
</dbReference>
<evidence type="ECO:0000256" key="8">
    <source>
        <dbReference type="SAM" id="MobiDB-lite"/>
    </source>
</evidence>
<dbReference type="SUPFAM" id="SSF52540">
    <property type="entry name" value="P-loop containing nucleoside triphosphate hydrolases"/>
    <property type="match status" value="1"/>
</dbReference>
<keyword evidence="2 5" id="KW-0067">ATP-binding</keyword>
<evidence type="ECO:0000313" key="11">
    <source>
        <dbReference type="EMBL" id="CAE0267122.1"/>
    </source>
</evidence>
<dbReference type="AlphaFoldDB" id="A0A7S3LVQ8"/>
<dbReference type="GO" id="GO:0007018">
    <property type="term" value="P:microtubule-based movement"/>
    <property type="evidence" value="ECO:0007669"/>
    <property type="project" value="InterPro"/>
</dbReference>
<organism evidence="10">
    <name type="scientific">Palpitomonas bilix</name>
    <dbReference type="NCBI Taxonomy" id="652834"/>
    <lineage>
        <taxon>Eukaryota</taxon>
        <taxon>Eukaryota incertae sedis</taxon>
    </lineage>
</organism>
<evidence type="ECO:0000256" key="4">
    <source>
        <dbReference type="ARBA" id="ARBA00023175"/>
    </source>
</evidence>
<evidence type="ECO:0000313" key="10">
    <source>
        <dbReference type="EMBL" id="CAE0267119.1"/>
    </source>
</evidence>
<dbReference type="PRINTS" id="PR00380">
    <property type="entry name" value="KINESINHEAVY"/>
</dbReference>
<keyword evidence="3 7" id="KW-0175">Coiled coil</keyword>
<feature type="domain" description="Kinesin motor" evidence="9">
    <location>
        <begin position="65"/>
        <end position="393"/>
    </location>
</feature>
<evidence type="ECO:0000256" key="6">
    <source>
        <dbReference type="RuleBase" id="RU000394"/>
    </source>
</evidence>
<feature type="coiled-coil region" evidence="7">
    <location>
        <begin position="402"/>
        <end position="454"/>
    </location>
</feature>
<keyword evidence="1 5" id="KW-0547">Nucleotide-binding</keyword>
<dbReference type="InterPro" id="IPR036961">
    <property type="entry name" value="Kinesin_motor_dom_sf"/>
</dbReference>
<feature type="compositionally biased region" description="Polar residues" evidence="8">
    <location>
        <begin position="7"/>
        <end position="17"/>
    </location>
</feature>
<dbReference type="InterPro" id="IPR027417">
    <property type="entry name" value="P-loop_NTPase"/>
</dbReference>
<feature type="compositionally biased region" description="Basic and acidic residues" evidence="8">
    <location>
        <begin position="775"/>
        <end position="785"/>
    </location>
</feature>
<evidence type="ECO:0000256" key="1">
    <source>
        <dbReference type="ARBA" id="ARBA00022741"/>
    </source>
</evidence>
<dbReference type="GO" id="GO:0005874">
    <property type="term" value="C:microtubule"/>
    <property type="evidence" value="ECO:0007669"/>
    <property type="project" value="UniProtKB-KW"/>
</dbReference>
<feature type="binding site" evidence="5">
    <location>
        <begin position="147"/>
        <end position="154"/>
    </location>
    <ligand>
        <name>ATP</name>
        <dbReference type="ChEBI" id="CHEBI:30616"/>
    </ligand>
</feature>
<evidence type="ECO:0000256" key="5">
    <source>
        <dbReference type="PROSITE-ProRule" id="PRU00283"/>
    </source>
</evidence>
<evidence type="ECO:0000256" key="3">
    <source>
        <dbReference type="ARBA" id="ARBA00023054"/>
    </source>
</evidence>
<dbReference type="PROSITE" id="PS00411">
    <property type="entry name" value="KINESIN_MOTOR_1"/>
    <property type="match status" value="1"/>
</dbReference>
<sequence>MSRQRGKTFASSLSSVTEELAGGGTAGSSDVSPTFVPPPLKRRNSVTGRRGSVSIVSTTRDLPTNISVSLRVRPVDEEDLGEDGDAALEGWWIDEHAIQAHANRYPTSLFDDVYLEDSSNQRLFEKFATPSILAALNGYNATIFAYGQTAAGKTHSIVGTKDDPGILPLSVEQIFRHVQNDKARSYLLRISYVELYNEELIDLLGEGEDEEGQDTRKKLRIADDLIRGPYVDGLTETVVYNLDEVMRVISQGLERRHISATMMNTRSSRSHVIFQMKLESSGKGGRGPSTVSMLNIVDLAGSERYYADAQEGRHKEGMNINKSLLTLGMITRKLSENKPGAHVPYRDSKLTRILQSSLGGNARTSFLCCVNPLKKCSEETNLTIQFGLTARKVQNQARVNELVDEESLIQQYRNEIIELRKTLEENPTVEKEELERLREQKKSHEDMINGLELRVHKLSQMVLSASLAGRKDAADSPQQRSRRASMADAGSKEAETPQSAPPMRRARRPSLTGLEDIKKAMAVASADGHEIEPLGGKDGVKMMKLEAALSERHHEVLTLRDQIEAFKSFHRDEEKRRVEQEDELNTQMAVMEDELDSVKVTLEKLEQERDEMKKRYEEEKKKKEEAEARLVKLRQEFITTRSSATNEKERIAADLSEKEMSLVELGDQVKKLEEEVQHEKKEREKVVEYSTKAVKRALSMVEMSKKSSEQNLRDTTFMMEAHVVATQARQAETQSSQDIISGLREEVSKLQRERREHEKELRLYRIAERYNGRMRMRGDGERDGDGMNGSHTGLALQNGGDGEGKEEEEEGQAEARQFFSLVDDLHNVMAKLKAGKRHPPRLTHSASSPNVYSNGSSKKGAEKKGGGGSGVGGTLKRELHMLSKQLNLTLKYLKRGLGYE</sequence>
<dbReference type="Pfam" id="PF00225">
    <property type="entry name" value="Kinesin"/>
    <property type="match status" value="1"/>
</dbReference>
<feature type="coiled-coil region" evidence="7">
    <location>
        <begin position="588"/>
        <end position="689"/>
    </location>
</feature>
<reference evidence="10" key="1">
    <citation type="submission" date="2021-01" db="EMBL/GenBank/DDBJ databases">
        <authorList>
            <person name="Corre E."/>
            <person name="Pelletier E."/>
            <person name="Niang G."/>
            <person name="Scheremetjew M."/>
            <person name="Finn R."/>
            <person name="Kale V."/>
            <person name="Holt S."/>
            <person name="Cochrane G."/>
            <person name="Meng A."/>
            <person name="Brown T."/>
            <person name="Cohen L."/>
        </authorList>
    </citation>
    <scope>NUCLEOTIDE SEQUENCE</scope>
    <source>
        <strain evidence="10">NIES-2562</strain>
    </source>
</reference>
<dbReference type="Gene3D" id="3.40.850.10">
    <property type="entry name" value="Kinesin motor domain"/>
    <property type="match status" value="1"/>
</dbReference>
<feature type="region of interest" description="Disordered" evidence="8">
    <location>
        <begin position="834"/>
        <end position="874"/>
    </location>
</feature>
<dbReference type="InterPro" id="IPR001752">
    <property type="entry name" value="Kinesin_motor_dom"/>
</dbReference>
<feature type="region of interest" description="Disordered" evidence="8">
    <location>
        <begin position="775"/>
        <end position="813"/>
    </location>
</feature>
<evidence type="ECO:0000256" key="7">
    <source>
        <dbReference type="SAM" id="Coils"/>
    </source>
</evidence>
<feature type="coiled-coil region" evidence="7">
    <location>
        <begin position="740"/>
        <end position="767"/>
    </location>
</feature>
<keyword evidence="4 5" id="KW-0505">Motor protein</keyword>
<dbReference type="PROSITE" id="PS50067">
    <property type="entry name" value="KINESIN_MOTOR_2"/>
    <property type="match status" value="1"/>
</dbReference>
<dbReference type="EMBL" id="HBIB01044993">
    <property type="protein sequence ID" value="CAE0267119.1"/>
    <property type="molecule type" value="Transcribed_RNA"/>
</dbReference>
<comment type="similarity">
    <text evidence="5 6">Belongs to the TRAFAC class myosin-kinesin ATPase superfamily. Kinesin family.</text>
</comment>
<dbReference type="GO" id="GO:0003777">
    <property type="term" value="F:microtubule motor activity"/>
    <property type="evidence" value="ECO:0007669"/>
    <property type="project" value="InterPro"/>
</dbReference>
<dbReference type="GO" id="GO:0008017">
    <property type="term" value="F:microtubule binding"/>
    <property type="evidence" value="ECO:0007669"/>
    <property type="project" value="InterPro"/>
</dbReference>
<dbReference type="SMART" id="SM00129">
    <property type="entry name" value="KISc"/>
    <property type="match status" value="1"/>
</dbReference>
<keyword evidence="6" id="KW-0493">Microtubule</keyword>
<evidence type="ECO:0000256" key="2">
    <source>
        <dbReference type="ARBA" id="ARBA00022840"/>
    </source>
</evidence>
<feature type="region of interest" description="Disordered" evidence="8">
    <location>
        <begin position="1"/>
        <end position="50"/>
    </location>
</feature>
<protein>
    <recommendedName>
        <fullName evidence="6">Kinesin-like protein</fullName>
    </recommendedName>
</protein>
<dbReference type="InterPro" id="IPR019821">
    <property type="entry name" value="Kinesin_motor_CS"/>
</dbReference>
<proteinExistence type="inferred from homology"/>
<dbReference type="EMBL" id="HBIB01044996">
    <property type="protein sequence ID" value="CAE0267122.1"/>
    <property type="molecule type" value="Transcribed_RNA"/>
</dbReference>